<comment type="caution">
    <text evidence="2">The sequence shown here is derived from an EMBL/GenBank/DDBJ whole genome shotgun (WGS) entry which is preliminary data.</text>
</comment>
<reference evidence="2 3" key="1">
    <citation type="submission" date="2019-05" db="EMBL/GenBank/DDBJ databases">
        <title>Another draft genome of Portunus trituberculatus and its Hox gene families provides insights of decapod evolution.</title>
        <authorList>
            <person name="Jeong J.-H."/>
            <person name="Song I."/>
            <person name="Kim S."/>
            <person name="Choi T."/>
            <person name="Kim D."/>
            <person name="Ryu S."/>
            <person name="Kim W."/>
        </authorList>
    </citation>
    <scope>NUCLEOTIDE SEQUENCE [LARGE SCALE GENOMIC DNA]</scope>
    <source>
        <tissue evidence="2">Muscle</tissue>
    </source>
</reference>
<protein>
    <submittedName>
        <fullName evidence="2">Uncharacterized protein</fullName>
    </submittedName>
</protein>
<evidence type="ECO:0000313" key="3">
    <source>
        <dbReference type="Proteomes" id="UP000324222"/>
    </source>
</evidence>
<feature type="region of interest" description="Disordered" evidence="1">
    <location>
        <begin position="37"/>
        <end position="60"/>
    </location>
</feature>
<dbReference type="AlphaFoldDB" id="A0A5B7F443"/>
<name>A0A5B7F443_PORTR</name>
<dbReference type="Proteomes" id="UP000324222">
    <property type="component" value="Unassembled WGS sequence"/>
</dbReference>
<keyword evidence="3" id="KW-1185">Reference proteome</keyword>
<gene>
    <name evidence="2" type="ORF">E2C01_035793</name>
</gene>
<proteinExistence type="predicted"/>
<sequence length="60" mass="6938">MREFRGDGRRVSERLREWDGGSRDKCLGKDDTCAEVRNAEHRSTSQPQDKRATAPSFLRD</sequence>
<evidence type="ECO:0000313" key="2">
    <source>
        <dbReference type="EMBL" id="MPC42180.1"/>
    </source>
</evidence>
<evidence type="ECO:0000256" key="1">
    <source>
        <dbReference type="SAM" id="MobiDB-lite"/>
    </source>
</evidence>
<accession>A0A5B7F443</accession>
<dbReference type="EMBL" id="VSRR010005337">
    <property type="protein sequence ID" value="MPC42180.1"/>
    <property type="molecule type" value="Genomic_DNA"/>
</dbReference>
<organism evidence="2 3">
    <name type="scientific">Portunus trituberculatus</name>
    <name type="common">Swimming crab</name>
    <name type="synonym">Neptunus trituberculatus</name>
    <dbReference type="NCBI Taxonomy" id="210409"/>
    <lineage>
        <taxon>Eukaryota</taxon>
        <taxon>Metazoa</taxon>
        <taxon>Ecdysozoa</taxon>
        <taxon>Arthropoda</taxon>
        <taxon>Crustacea</taxon>
        <taxon>Multicrustacea</taxon>
        <taxon>Malacostraca</taxon>
        <taxon>Eumalacostraca</taxon>
        <taxon>Eucarida</taxon>
        <taxon>Decapoda</taxon>
        <taxon>Pleocyemata</taxon>
        <taxon>Brachyura</taxon>
        <taxon>Eubrachyura</taxon>
        <taxon>Portunoidea</taxon>
        <taxon>Portunidae</taxon>
        <taxon>Portuninae</taxon>
        <taxon>Portunus</taxon>
    </lineage>
</organism>